<dbReference type="EMBL" id="LCDO01000021">
    <property type="protein sequence ID" value="KKS55835.1"/>
    <property type="molecule type" value="Genomic_DNA"/>
</dbReference>
<evidence type="ECO:0000313" key="1">
    <source>
        <dbReference type="EMBL" id="KKS55835.1"/>
    </source>
</evidence>
<name>A0A0G1A4D2_9BACT</name>
<dbReference type="AlphaFoldDB" id="A0A0G1A4D2"/>
<gene>
    <name evidence="1" type="ORF">UV20_C0021G0016</name>
</gene>
<protein>
    <submittedName>
        <fullName evidence="1">Uncharacterized protein</fullName>
    </submittedName>
</protein>
<dbReference type="Proteomes" id="UP000034837">
    <property type="component" value="Unassembled WGS sequence"/>
</dbReference>
<organism evidence="1 2">
    <name type="scientific">Candidatus Magasanikbacteria bacterium GW2011_GWA2_42_32</name>
    <dbReference type="NCBI Taxonomy" id="1619039"/>
    <lineage>
        <taxon>Bacteria</taxon>
        <taxon>Candidatus Magasanikiibacteriota</taxon>
    </lineage>
</organism>
<accession>A0A0G1A4D2</accession>
<evidence type="ECO:0000313" key="2">
    <source>
        <dbReference type="Proteomes" id="UP000034837"/>
    </source>
</evidence>
<sequence length="249" mass="28308">MLDTVKKELKNKIGDDKLVDNLFFSFQKISEEFVAQKPVDLLQNTGLFVESALRVAEHFVLGTHTPLGKKFDIDGCIQKLEKANSFEGLRIHAARLSRSIYDFRSRKKGVHLKAIDPQLIDAYLIFNISNWILIEILKESGVSDAENSIRLLFTRKVPLVQEVGGILRTTNPKLLGPQRMLLLLYSAPVGLSEDELFEGTKRKIRNKNHLSKNLKYMDSNDLIHQLSDGKWTLFGRGLSEAERVIAKFT</sequence>
<proteinExistence type="predicted"/>
<comment type="caution">
    <text evidence="1">The sequence shown here is derived from an EMBL/GenBank/DDBJ whole genome shotgun (WGS) entry which is preliminary data.</text>
</comment>
<reference evidence="1 2" key="1">
    <citation type="journal article" date="2015" name="Nature">
        <title>rRNA introns, odd ribosomes, and small enigmatic genomes across a large radiation of phyla.</title>
        <authorList>
            <person name="Brown C.T."/>
            <person name="Hug L.A."/>
            <person name="Thomas B.C."/>
            <person name="Sharon I."/>
            <person name="Castelle C.J."/>
            <person name="Singh A."/>
            <person name="Wilkins M.J."/>
            <person name="Williams K.H."/>
            <person name="Banfield J.F."/>
        </authorList>
    </citation>
    <scope>NUCLEOTIDE SEQUENCE [LARGE SCALE GENOMIC DNA]</scope>
</reference>